<comment type="caution">
    <text evidence="2">The sequence shown here is derived from an EMBL/GenBank/DDBJ whole genome shotgun (WGS) entry which is preliminary data.</text>
</comment>
<dbReference type="InterPro" id="IPR021292">
    <property type="entry name" value="DUF2863"/>
</dbReference>
<dbReference type="EMBL" id="JACHHN010000002">
    <property type="protein sequence ID" value="MBB5190556.1"/>
    <property type="molecule type" value="Genomic_DNA"/>
</dbReference>
<evidence type="ECO:0000313" key="3">
    <source>
        <dbReference type="Proteomes" id="UP000543030"/>
    </source>
</evidence>
<evidence type="ECO:0008006" key="4">
    <source>
        <dbReference type="Google" id="ProtNLM"/>
    </source>
</evidence>
<keyword evidence="3" id="KW-1185">Reference proteome</keyword>
<accession>A0A840RDP1</accession>
<dbReference type="AlphaFoldDB" id="A0A840RDP1"/>
<dbReference type="Pfam" id="PF11062">
    <property type="entry name" value="DUF2863"/>
    <property type="match status" value="1"/>
</dbReference>
<feature type="region of interest" description="Disordered" evidence="1">
    <location>
        <begin position="369"/>
        <end position="394"/>
    </location>
</feature>
<proteinExistence type="predicted"/>
<evidence type="ECO:0000313" key="2">
    <source>
        <dbReference type="EMBL" id="MBB5190556.1"/>
    </source>
</evidence>
<dbReference type="Proteomes" id="UP000543030">
    <property type="component" value="Unassembled WGS sequence"/>
</dbReference>
<reference evidence="2 3" key="1">
    <citation type="submission" date="2020-08" db="EMBL/GenBank/DDBJ databases">
        <title>Genomic Encyclopedia of Type Strains, Phase IV (KMG-IV): sequencing the most valuable type-strain genomes for metagenomic binning, comparative biology and taxonomic classification.</title>
        <authorList>
            <person name="Goeker M."/>
        </authorList>
    </citation>
    <scope>NUCLEOTIDE SEQUENCE [LARGE SCALE GENOMIC DNA]</scope>
    <source>
        <strain evidence="2 3">DSM 18233</strain>
    </source>
</reference>
<sequence>MLKRNRTTRRGRSPADEVELVRLAEGMAASTSQLEDNFWRRRLLALVDKLLQDRDEDTLTSALDQLVEGDAEAYTLLADAIESTCESLSLTIDGKPWDALLFTAPLLTWSRWQIASGQVSADTVRNTQTQLRAHVFARHALIAIADFLFSPDQLPRGFVPTLELLQALAQAAQGSGTLKLDPRTLPETRAFLSDTRYIIGAVLVPAGEAIFRWQEDDGDQEEAETQWRRQGGSVLQPLLPGAASETLLPGAYHGTWREADRASRAYALRATVSFLMLTLNVTARDLQAVIGPFAGKQLEEYRVGFLRRGDNKVIQGVVWPLLDGEDEHTDCVAEIEAELKDVGIVDIHVHEHDFPLDYCDDCGSPLYPNPEGEVLHAEPPEEDETQSETPRHLH</sequence>
<gene>
    <name evidence="2" type="ORF">HNQ50_001278</name>
</gene>
<protein>
    <recommendedName>
        <fullName evidence="4">DUF2863 family protein</fullName>
    </recommendedName>
</protein>
<name>A0A840RDP1_9NEIS</name>
<organism evidence="2 3">
    <name type="scientific">Silvimonas terrae</name>
    <dbReference type="NCBI Taxonomy" id="300266"/>
    <lineage>
        <taxon>Bacteria</taxon>
        <taxon>Pseudomonadati</taxon>
        <taxon>Pseudomonadota</taxon>
        <taxon>Betaproteobacteria</taxon>
        <taxon>Neisseriales</taxon>
        <taxon>Chitinibacteraceae</taxon>
        <taxon>Silvimonas</taxon>
    </lineage>
</organism>
<dbReference type="RefSeq" id="WP_184098687.1">
    <property type="nucleotide sequence ID" value="NZ_JACHHN010000002.1"/>
</dbReference>
<evidence type="ECO:0000256" key="1">
    <source>
        <dbReference type="SAM" id="MobiDB-lite"/>
    </source>
</evidence>